<dbReference type="AlphaFoldDB" id="A0AAU9WEQ8"/>
<evidence type="ECO:0000313" key="11">
    <source>
        <dbReference type="EMBL" id="CAH3109243.1"/>
    </source>
</evidence>
<dbReference type="InterPro" id="IPR035969">
    <property type="entry name" value="Rab-GAP_TBC_sf"/>
</dbReference>
<dbReference type="PANTHER" id="PTHR13481:SF0">
    <property type="entry name" value="SREBP REGULATING GENE PROTEIN"/>
    <property type="match status" value="1"/>
</dbReference>
<dbReference type="EMBL" id="CALNXJ010000011">
    <property type="protein sequence ID" value="CAH3109243.1"/>
    <property type="molecule type" value="Genomic_DNA"/>
</dbReference>
<keyword evidence="3 10" id="KW-1133">Transmembrane helix</keyword>
<reference evidence="11 12" key="1">
    <citation type="submission" date="2022-05" db="EMBL/GenBank/DDBJ databases">
        <authorList>
            <consortium name="Genoscope - CEA"/>
            <person name="William W."/>
        </authorList>
    </citation>
    <scope>NUCLEOTIDE SEQUENCE [LARGE SCALE GENOMIC DNA]</scope>
</reference>
<name>A0AAU9WEQ8_9CNID</name>
<evidence type="ECO:0000313" key="12">
    <source>
        <dbReference type="Proteomes" id="UP001159428"/>
    </source>
</evidence>
<evidence type="ECO:0000256" key="8">
    <source>
        <dbReference type="ARBA" id="ARBA00023485"/>
    </source>
</evidence>
<accession>A0AAU9WEQ8</accession>
<evidence type="ECO:0000256" key="7">
    <source>
        <dbReference type="ARBA" id="ARBA00023461"/>
    </source>
</evidence>
<sequence length="1279" mass="144373">MSVVFVRRWLVAFFIAIGIICIAFISLRKSYQESYILEVPTTEFQWINIENLTEFRDCRNSIQGALLIVDERGFVCNRKDLSASGCCHSGGESTKRYECRYCQNNNCCSIYEHCVSCCLNPDNRRLLEQILILGSSVPNVISKSVGDQFELSEVPGHYHLVWLNSCLQETLLPGSSWTKIRDAINARLVTKVEAFCKNSQTERIQSLLHLLGRQFVETYLGSLALYNQATQDKWDLSDSNKEEAEAWLKTALHEITGSLGLQWRESRDAVSRDMLEFVGFAQQTVHRGMERELAATEQKVVHDQEKGLSNNQQPSLLGCSHQSETLGKAVAALLKKHPSQLGRICEQLQGRPLTNSLRHLIWSTNLQRNNLDSVHSHEDLDTEMEEIRSQFEVTLSWGLKELGVSSAVHSPIAGVVENAVSEAYKYRHGFHSELVTEMQIKLAVEALNVLYVYNRSYEPQYALLVYPLIVSALNEYKDAGNSSQDVAHKLAISLHLLLKNCFPTRLKIFSMADHVMQRLQREDEELYNHLTSETLKNLSSNPREFLVNFIHTEKEKAMLAERQAVGSSFESLPSDAKELLSHPVMFIRKWIAEGFVGILGVHAVMLVWDQCFLSNWKHNVMENTCLVILQLLRVHILEAEGYIGIRKSLLDQPSELFTVDVQKGLSYLHNGGALIDVGSLRQPTPVPSPSELGETVPSPVPSASESSHSSLTRPISRRSTPRTPFQADPVELWVEANATSSPMEETTNYDSFDVYIDEVRFLPDNATIIKVTGSILGPFWKTPETLEISPVEAFPVLDSSARCPKFHYKYTVNAPASGIPEEVMLLLRIYTLDVNSGDLIVIGNSIIRIFTEKDNEWHLNVGGHQLPLKHILPSTVARLTEESFDGITKVPVCSVLIRLLPHSEVFIEAPGYASGFYVSDRCKPNESERCIFRRFQGYHSYPPTVREAVRDIKEEEANQDTEEFDLANDQVVTQWYQRRTSKHILMREPPKAMDLIKVVQYDQKQGLSIMIEQAFGLPNTHFVNALLHVSPGHDVQDKQATEEGLGGEEKALVKQRDFNSFQKSPKWIDPFMVFHPHWDEMTVLIVRLYSLDASYTPRADGAGPGSVADRKGKTLTLVPAGWTVLQLFSKEYVNAGVYYLPLFEGTPSATFLEFVSNHSVETSLQEAIKQNIHNLLGTSCVAVRLWDAHYSPDECIPLPVKEELLSLGRRDRYWRTIQTSSGKLISDMVLQTLTRQERKQGVAGSRYIAEKENYEEAMNSAFNNLLVDVLLQSGLGPLT</sequence>
<keyword evidence="12" id="KW-1185">Reference proteome</keyword>
<comment type="similarity">
    <text evidence="7">Belongs to the SPRING family.</text>
</comment>
<evidence type="ECO:0000256" key="2">
    <source>
        <dbReference type="ARBA" id="ARBA00022692"/>
    </source>
</evidence>
<evidence type="ECO:0000256" key="1">
    <source>
        <dbReference type="ARBA" id="ARBA00004194"/>
    </source>
</evidence>
<protein>
    <recommendedName>
        <fullName evidence="8">SREBP regulating gene protein</fullName>
    </recommendedName>
</protein>
<organism evidence="11 12">
    <name type="scientific">Pocillopora meandrina</name>
    <dbReference type="NCBI Taxonomy" id="46732"/>
    <lineage>
        <taxon>Eukaryota</taxon>
        <taxon>Metazoa</taxon>
        <taxon>Cnidaria</taxon>
        <taxon>Anthozoa</taxon>
        <taxon>Hexacorallia</taxon>
        <taxon>Scleractinia</taxon>
        <taxon>Astrocoeniina</taxon>
        <taxon>Pocilloporidae</taxon>
        <taxon>Pocillopora</taxon>
    </lineage>
</organism>
<dbReference type="InterPro" id="IPR019352">
    <property type="entry name" value="SPRING1"/>
</dbReference>
<keyword evidence="2 10" id="KW-0812">Transmembrane</keyword>
<evidence type="ECO:0000256" key="5">
    <source>
        <dbReference type="ARBA" id="ARBA00023136"/>
    </source>
</evidence>
<dbReference type="Pfam" id="PF10218">
    <property type="entry name" value="SPRING1"/>
    <property type="match status" value="1"/>
</dbReference>
<evidence type="ECO:0000256" key="9">
    <source>
        <dbReference type="SAM" id="MobiDB-lite"/>
    </source>
</evidence>
<keyword evidence="4" id="KW-0333">Golgi apparatus</keyword>
<dbReference type="SUPFAM" id="SSF47923">
    <property type="entry name" value="Ypt/Rab-GAP domain of gyp1p"/>
    <property type="match status" value="1"/>
</dbReference>
<evidence type="ECO:0000256" key="4">
    <source>
        <dbReference type="ARBA" id="ARBA00023034"/>
    </source>
</evidence>
<keyword evidence="5 10" id="KW-0472">Membrane</keyword>
<proteinExistence type="inferred from homology"/>
<feature type="transmembrane region" description="Helical" evidence="10">
    <location>
        <begin position="6"/>
        <end position="27"/>
    </location>
</feature>
<evidence type="ECO:0000256" key="6">
    <source>
        <dbReference type="ARBA" id="ARBA00023180"/>
    </source>
</evidence>
<dbReference type="GO" id="GO:0000139">
    <property type="term" value="C:Golgi membrane"/>
    <property type="evidence" value="ECO:0007669"/>
    <property type="project" value="UniProtKB-SubCell"/>
</dbReference>
<comment type="caution">
    <text evidence="11">The sequence shown here is derived from an EMBL/GenBank/DDBJ whole genome shotgun (WGS) entry which is preliminary data.</text>
</comment>
<evidence type="ECO:0000256" key="10">
    <source>
        <dbReference type="SAM" id="Phobius"/>
    </source>
</evidence>
<gene>
    <name evidence="11" type="ORF">PMEA_00002898</name>
</gene>
<dbReference type="Proteomes" id="UP001159428">
    <property type="component" value="Unassembled WGS sequence"/>
</dbReference>
<comment type="subcellular location">
    <subcellularLocation>
        <location evidence="1">Golgi apparatus membrane</location>
        <topology evidence="1">Single-pass membrane protein</topology>
    </subcellularLocation>
</comment>
<dbReference type="GO" id="GO:2000640">
    <property type="term" value="P:positive regulation of SREBP signaling pathway"/>
    <property type="evidence" value="ECO:0007669"/>
    <property type="project" value="InterPro"/>
</dbReference>
<evidence type="ECO:0000256" key="3">
    <source>
        <dbReference type="ARBA" id="ARBA00022989"/>
    </source>
</evidence>
<feature type="compositionally biased region" description="Low complexity" evidence="9">
    <location>
        <begin position="701"/>
        <end position="714"/>
    </location>
</feature>
<keyword evidence="6" id="KW-0325">Glycoprotein</keyword>
<dbReference type="PANTHER" id="PTHR13481">
    <property type="entry name" value="SREBP REGULATING GENE PROTEIN"/>
    <property type="match status" value="1"/>
</dbReference>
<dbReference type="Gene3D" id="1.10.472.80">
    <property type="entry name" value="Ypt/Rab-GAP domain of gyp1p, domain 3"/>
    <property type="match status" value="1"/>
</dbReference>
<feature type="region of interest" description="Disordered" evidence="9">
    <location>
        <begin position="685"/>
        <end position="724"/>
    </location>
</feature>